<dbReference type="Proteomes" id="UP000198287">
    <property type="component" value="Unassembled WGS sequence"/>
</dbReference>
<feature type="compositionally biased region" description="Low complexity" evidence="1">
    <location>
        <begin position="143"/>
        <end position="156"/>
    </location>
</feature>
<evidence type="ECO:0000313" key="2">
    <source>
        <dbReference type="EMBL" id="OXA46703.1"/>
    </source>
</evidence>
<dbReference type="AlphaFoldDB" id="A0A226DNA0"/>
<name>A0A226DNA0_FOLCA</name>
<gene>
    <name evidence="2" type="ORF">Fcan01_18438</name>
</gene>
<feature type="region of interest" description="Disordered" evidence="1">
    <location>
        <begin position="206"/>
        <end position="232"/>
    </location>
</feature>
<sequence length="245" mass="27284">MSTTTKPSPQSSLCPGCNQPHFYCSCGYHVATTTTTQHDFVNQDPTGNGSFVAFNNSQDTFKPSDIFNFEVNLNLNYSACTTNHHYHSTPQVNSQGGITPGVVATSVATPYGYGGDDHFIQQALPHPPPNYPQISGHPHHHYQQQQNHHNYNNNAQFHGGGFNYDGWSSNAGSNNPSRTPLHNGRHPTTISFRCAELYQILRKTATPTTERAKSHISHQHHHYNKSRSIQLPPHKVDVDVDVDQF</sequence>
<reference evidence="2 3" key="1">
    <citation type="submission" date="2015-12" db="EMBL/GenBank/DDBJ databases">
        <title>The genome of Folsomia candida.</title>
        <authorList>
            <person name="Faddeeva A."/>
            <person name="Derks M.F."/>
            <person name="Anvar Y."/>
            <person name="Smit S."/>
            <person name="Van Straalen N."/>
            <person name="Roelofs D."/>
        </authorList>
    </citation>
    <scope>NUCLEOTIDE SEQUENCE [LARGE SCALE GENOMIC DNA]</scope>
    <source>
        <strain evidence="2 3">VU population</strain>
        <tissue evidence="2">Whole body</tissue>
    </source>
</reference>
<comment type="caution">
    <text evidence="2">The sequence shown here is derived from an EMBL/GenBank/DDBJ whole genome shotgun (WGS) entry which is preliminary data.</text>
</comment>
<proteinExistence type="predicted"/>
<dbReference type="EMBL" id="LNIX01000014">
    <property type="protein sequence ID" value="OXA46703.1"/>
    <property type="molecule type" value="Genomic_DNA"/>
</dbReference>
<feature type="region of interest" description="Disordered" evidence="1">
    <location>
        <begin position="136"/>
        <end position="157"/>
    </location>
</feature>
<protein>
    <submittedName>
        <fullName evidence="2">Uncharacterized protein</fullName>
    </submittedName>
</protein>
<accession>A0A226DNA0</accession>
<organism evidence="2 3">
    <name type="scientific">Folsomia candida</name>
    <name type="common">Springtail</name>
    <dbReference type="NCBI Taxonomy" id="158441"/>
    <lineage>
        <taxon>Eukaryota</taxon>
        <taxon>Metazoa</taxon>
        <taxon>Ecdysozoa</taxon>
        <taxon>Arthropoda</taxon>
        <taxon>Hexapoda</taxon>
        <taxon>Collembola</taxon>
        <taxon>Entomobryomorpha</taxon>
        <taxon>Isotomoidea</taxon>
        <taxon>Isotomidae</taxon>
        <taxon>Proisotominae</taxon>
        <taxon>Folsomia</taxon>
    </lineage>
</organism>
<evidence type="ECO:0000313" key="3">
    <source>
        <dbReference type="Proteomes" id="UP000198287"/>
    </source>
</evidence>
<evidence type="ECO:0000256" key="1">
    <source>
        <dbReference type="SAM" id="MobiDB-lite"/>
    </source>
</evidence>
<feature type="compositionally biased region" description="Basic residues" evidence="1">
    <location>
        <begin position="214"/>
        <end position="225"/>
    </location>
</feature>
<keyword evidence="3" id="KW-1185">Reference proteome</keyword>